<dbReference type="EMBL" id="JAFLQW010000046">
    <property type="protein sequence ID" value="MBO0347849.1"/>
    <property type="molecule type" value="Genomic_DNA"/>
</dbReference>
<keyword evidence="5 7" id="KW-0472">Membrane</keyword>
<feature type="transmembrane region" description="Helical" evidence="7">
    <location>
        <begin position="249"/>
        <end position="268"/>
    </location>
</feature>
<dbReference type="CDD" id="cd13128">
    <property type="entry name" value="MATE_Wzx_like"/>
    <property type="match status" value="1"/>
</dbReference>
<keyword evidence="4 7" id="KW-1133">Transmembrane helix</keyword>
<feature type="transmembrane region" description="Helical" evidence="7">
    <location>
        <begin position="209"/>
        <end position="228"/>
    </location>
</feature>
<evidence type="ECO:0000313" key="8">
    <source>
        <dbReference type="EMBL" id="MBO0347849.1"/>
    </source>
</evidence>
<evidence type="ECO:0000256" key="1">
    <source>
        <dbReference type="ARBA" id="ARBA00004651"/>
    </source>
</evidence>
<keyword evidence="2" id="KW-1003">Cell membrane</keyword>
<feature type="compositionally biased region" description="Polar residues" evidence="6">
    <location>
        <begin position="1"/>
        <end position="17"/>
    </location>
</feature>
<dbReference type="PANTHER" id="PTHR30250:SF26">
    <property type="entry name" value="PSMA PROTEIN"/>
    <property type="match status" value="1"/>
</dbReference>
<evidence type="ECO:0000256" key="2">
    <source>
        <dbReference type="ARBA" id="ARBA00022475"/>
    </source>
</evidence>
<dbReference type="Pfam" id="PF13440">
    <property type="entry name" value="Polysacc_synt_3"/>
    <property type="match status" value="1"/>
</dbReference>
<proteinExistence type="predicted"/>
<dbReference type="Proteomes" id="UP000664844">
    <property type="component" value="Unassembled WGS sequence"/>
</dbReference>
<reference evidence="8 9" key="1">
    <citation type="submission" date="2021-03" db="EMBL/GenBank/DDBJ databases">
        <title>Metabolic Capacity of the Antarctic Cyanobacterium Phormidium pseudopriestleyi that Sustains Oxygenic Photosynthesis in the Presence of Hydrogen Sulfide.</title>
        <authorList>
            <person name="Lumian J.E."/>
            <person name="Jungblut A.D."/>
            <person name="Dillon M.L."/>
            <person name="Hawes I."/>
            <person name="Doran P.T."/>
            <person name="Mackey T.J."/>
            <person name="Dick G.J."/>
            <person name="Grettenberger C.L."/>
            <person name="Sumner D.Y."/>
        </authorList>
    </citation>
    <scope>NUCLEOTIDE SEQUENCE [LARGE SCALE GENOMIC DNA]</scope>
    <source>
        <strain evidence="8 9">FRX01</strain>
    </source>
</reference>
<protein>
    <submittedName>
        <fullName evidence="8">Flippase</fullName>
    </submittedName>
</protein>
<gene>
    <name evidence="8" type="ORF">J0895_01740</name>
</gene>
<evidence type="ECO:0000256" key="6">
    <source>
        <dbReference type="SAM" id="MobiDB-lite"/>
    </source>
</evidence>
<name>A0ABS3FL72_9CYAN</name>
<feature type="transmembrane region" description="Helical" evidence="7">
    <location>
        <begin position="409"/>
        <end position="431"/>
    </location>
</feature>
<comment type="caution">
    <text evidence="8">The sequence shown here is derived from an EMBL/GenBank/DDBJ whole genome shotgun (WGS) entry which is preliminary data.</text>
</comment>
<feature type="transmembrane region" description="Helical" evidence="7">
    <location>
        <begin position="106"/>
        <end position="130"/>
    </location>
</feature>
<feature type="transmembrane region" description="Helical" evidence="7">
    <location>
        <begin position="437"/>
        <end position="456"/>
    </location>
</feature>
<evidence type="ECO:0000256" key="7">
    <source>
        <dbReference type="SAM" id="Phobius"/>
    </source>
</evidence>
<dbReference type="RefSeq" id="WP_207086426.1">
    <property type="nucleotide sequence ID" value="NZ_JAFLQW010000046.1"/>
</dbReference>
<feature type="transmembrane region" description="Helical" evidence="7">
    <location>
        <begin position="333"/>
        <end position="353"/>
    </location>
</feature>
<dbReference type="InterPro" id="IPR050833">
    <property type="entry name" value="Poly_Biosynth_Transport"/>
</dbReference>
<comment type="subcellular location">
    <subcellularLocation>
        <location evidence="1">Cell membrane</location>
        <topology evidence="1">Multi-pass membrane protein</topology>
    </subcellularLocation>
</comment>
<sequence>MKKNNEQPNFSKTTPSCNPHDGHSERLNANLVRGSLWSIGGQAAPLVASMIATPFVIRLLGTESYGVLALINVLIGYLGFADIGMSSASTKFGAEANARGDTEEEVAVIWTALVINSIPVLLAAFLLAIMSRTIVEQLLDLPQSLQEPTILALRISSLGFVARSISGVLNTPQLVRFRVDLYNSITASYNVAQISLVPVVLLLGLGLPGAVLLISFINFLMAVNMALISNKLLPFLRKPTLSIVLVKPLITYGSAILLIVLISTVLTGTEKIVLVRFASVKALAYYSVAFTIAKLLNVLPGALSQSLFPAFSRLQVNTEKKSLKTMYSQCCRGLLLCLFLSATFICFFAQPFLTTWAGAEYGRESIIPLYILVMGCFFEGMSYVPSFLLQAVGKPYMITYIQAAEILPYLLMTALLSSSFGAVGAAVAWSLRAIVESLVIFGLAARVLASYSSTIVDRSYKVP</sequence>
<feature type="region of interest" description="Disordered" evidence="6">
    <location>
        <begin position="1"/>
        <end position="24"/>
    </location>
</feature>
<evidence type="ECO:0000256" key="5">
    <source>
        <dbReference type="ARBA" id="ARBA00023136"/>
    </source>
</evidence>
<dbReference type="PANTHER" id="PTHR30250">
    <property type="entry name" value="PST FAMILY PREDICTED COLANIC ACID TRANSPORTER"/>
    <property type="match status" value="1"/>
</dbReference>
<feature type="transmembrane region" description="Helical" evidence="7">
    <location>
        <begin position="365"/>
        <end position="389"/>
    </location>
</feature>
<feature type="transmembrane region" description="Helical" evidence="7">
    <location>
        <begin position="36"/>
        <end position="59"/>
    </location>
</feature>
<keyword evidence="9" id="KW-1185">Reference proteome</keyword>
<keyword evidence="3 7" id="KW-0812">Transmembrane</keyword>
<feature type="transmembrane region" description="Helical" evidence="7">
    <location>
        <begin position="65"/>
        <end position="85"/>
    </location>
</feature>
<organism evidence="8 9">
    <name type="scientific">Phormidium pseudopriestleyi FRX01</name>
    <dbReference type="NCBI Taxonomy" id="1759528"/>
    <lineage>
        <taxon>Bacteria</taxon>
        <taxon>Bacillati</taxon>
        <taxon>Cyanobacteriota</taxon>
        <taxon>Cyanophyceae</taxon>
        <taxon>Oscillatoriophycideae</taxon>
        <taxon>Oscillatoriales</taxon>
        <taxon>Oscillatoriaceae</taxon>
        <taxon>Phormidium</taxon>
    </lineage>
</organism>
<evidence type="ECO:0000256" key="3">
    <source>
        <dbReference type="ARBA" id="ARBA00022692"/>
    </source>
</evidence>
<evidence type="ECO:0000313" key="9">
    <source>
        <dbReference type="Proteomes" id="UP000664844"/>
    </source>
</evidence>
<evidence type="ECO:0000256" key="4">
    <source>
        <dbReference type="ARBA" id="ARBA00022989"/>
    </source>
</evidence>
<accession>A0ABS3FL72</accession>